<dbReference type="AlphaFoldDB" id="A0A645GA59"/>
<organism evidence="2">
    <name type="scientific">bioreactor metagenome</name>
    <dbReference type="NCBI Taxonomy" id="1076179"/>
    <lineage>
        <taxon>unclassified sequences</taxon>
        <taxon>metagenomes</taxon>
        <taxon>ecological metagenomes</taxon>
    </lineage>
</organism>
<feature type="region of interest" description="Disordered" evidence="1">
    <location>
        <begin position="59"/>
        <end position="80"/>
    </location>
</feature>
<accession>A0A645GA59</accession>
<protein>
    <submittedName>
        <fullName evidence="2">Uncharacterized protein</fullName>
    </submittedName>
</protein>
<evidence type="ECO:0000313" key="2">
    <source>
        <dbReference type="EMBL" id="MPN22920.1"/>
    </source>
</evidence>
<reference evidence="2" key="1">
    <citation type="submission" date="2019-08" db="EMBL/GenBank/DDBJ databases">
        <authorList>
            <person name="Kucharzyk K."/>
            <person name="Murdoch R.W."/>
            <person name="Higgins S."/>
            <person name="Loffler F."/>
        </authorList>
    </citation>
    <scope>NUCLEOTIDE SEQUENCE</scope>
</reference>
<dbReference type="EMBL" id="VSSQ01071278">
    <property type="protein sequence ID" value="MPN22920.1"/>
    <property type="molecule type" value="Genomic_DNA"/>
</dbReference>
<feature type="region of interest" description="Disordered" evidence="1">
    <location>
        <begin position="1"/>
        <end position="26"/>
    </location>
</feature>
<gene>
    <name evidence="2" type="ORF">SDC9_170305</name>
</gene>
<name>A0A645GA59_9ZZZZ</name>
<sequence>MHRKAIAAGSADRGGHGCDAGSVDHGGCDLERDGSVQFVIGQARRQLQDGLGDAGLAQLDALGGGGHPEPVGQAQLGQMP</sequence>
<proteinExistence type="predicted"/>
<comment type="caution">
    <text evidence="2">The sequence shown here is derived from an EMBL/GenBank/DDBJ whole genome shotgun (WGS) entry which is preliminary data.</text>
</comment>
<evidence type="ECO:0000256" key="1">
    <source>
        <dbReference type="SAM" id="MobiDB-lite"/>
    </source>
</evidence>